<evidence type="ECO:0000256" key="3">
    <source>
        <dbReference type="ARBA" id="ARBA00022692"/>
    </source>
</evidence>
<keyword evidence="3 8" id="KW-0812">Transmembrane</keyword>
<dbReference type="OrthoDB" id="9759476at2"/>
<dbReference type="GO" id="GO:0046872">
    <property type="term" value="F:metal ion binding"/>
    <property type="evidence" value="ECO:0007669"/>
    <property type="project" value="UniProtKB-KW"/>
</dbReference>
<feature type="domain" description="DHHA1" evidence="10">
    <location>
        <begin position="578"/>
        <end position="653"/>
    </location>
</feature>
<evidence type="ECO:0000313" key="12">
    <source>
        <dbReference type="EMBL" id="AWI07469.1"/>
    </source>
</evidence>
<dbReference type="InterPro" id="IPR051319">
    <property type="entry name" value="Oligoribo/pAp-PDE_c-di-AMP_PDE"/>
</dbReference>
<keyword evidence="2 6" id="KW-1003">Cell membrane</keyword>
<dbReference type="KEGG" id="cdrk:B9W14_24420"/>
<evidence type="ECO:0000259" key="9">
    <source>
        <dbReference type="Pfam" id="PF01368"/>
    </source>
</evidence>
<evidence type="ECO:0000259" key="10">
    <source>
        <dbReference type="Pfam" id="PF02272"/>
    </source>
</evidence>
<dbReference type="Gene3D" id="3.30.450.20">
    <property type="entry name" value="PAS domain"/>
    <property type="match status" value="1"/>
</dbReference>
<dbReference type="Proteomes" id="UP000244910">
    <property type="component" value="Chromosome"/>
</dbReference>
<dbReference type="GO" id="GO:0003676">
    <property type="term" value="F:nucleic acid binding"/>
    <property type="evidence" value="ECO:0007669"/>
    <property type="project" value="UniProtKB-UniRule"/>
</dbReference>
<dbReference type="GO" id="GO:0106409">
    <property type="term" value="F:cyclic-di-AMP phosphodiesterase activity"/>
    <property type="evidence" value="ECO:0007669"/>
    <property type="project" value="RHEA"/>
</dbReference>
<feature type="binding site" evidence="7">
    <location>
        <position position="355"/>
    </location>
    <ligand>
        <name>Mn(2+)</name>
        <dbReference type="ChEBI" id="CHEBI:29035"/>
        <label>1</label>
    </ligand>
</feature>
<dbReference type="FunFam" id="3.90.1640.10:FF:000002">
    <property type="entry name" value="Cyclic-di-AMP phosphodiesterase"/>
    <property type="match status" value="1"/>
</dbReference>
<dbReference type="SUPFAM" id="SSF64182">
    <property type="entry name" value="DHH phosphoesterases"/>
    <property type="match status" value="1"/>
</dbReference>
<dbReference type="InterPro" id="IPR038763">
    <property type="entry name" value="DHH_sf"/>
</dbReference>
<dbReference type="InterPro" id="IPR014528">
    <property type="entry name" value="GdpP/PdeA"/>
</dbReference>
<comment type="cofactor">
    <cofactor evidence="7">
        <name>Mn(2+)</name>
        <dbReference type="ChEBI" id="CHEBI:29035"/>
    </cofactor>
    <text evidence="7">For phosphodiesterase activity, probably binds 2 Mn(2+) per subunit.</text>
</comment>
<keyword evidence="13" id="KW-1185">Reference proteome</keyword>
<dbReference type="PANTHER" id="PTHR47618">
    <property type="entry name" value="BIFUNCTIONAL OLIGORIBONUCLEASE AND PAP PHOSPHATASE NRNA"/>
    <property type="match status" value="1"/>
</dbReference>
<feature type="binding site" evidence="7">
    <location>
        <position position="428"/>
    </location>
    <ligand>
        <name>Mn(2+)</name>
        <dbReference type="ChEBI" id="CHEBI:29035"/>
        <label>1</label>
    </ligand>
</feature>
<dbReference type="RefSeq" id="WP_032078456.1">
    <property type="nucleotide sequence ID" value="NZ_CP020953.1"/>
</dbReference>
<feature type="binding site" evidence="7">
    <location>
        <position position="507"/>
    </location>
    <ligand>
        <name>Mn(2+)</name>
        <dbReference type="ChEBI" id="CHEBI:29035"/>
        <label>2</label>
    </ligand>
</feature>
<dbReference type="GO" id="GO:0005886">
    <property type="term" value="C:plasma membrane"/>
    <property type="evidence" value="ECO:0007669"/>
    <property type="project" value="UniProtKB-SubCell"/>
</dbReference>
<dbReference type="Pfam" id="PF01368">
    <property type="entry name" value="DHH"/>
    <property type="match status" value="1"/>
</dbReference>
<comment type="function">
    <text evidence="6">Has phosphodiesterase (PDE) activity against cyclic-di-AMP (c-di-AMP).</text>
</comment>
<dbReference type="Gene3D" id="3.90.1640.10">
    <property type="entry name" value="inorganic pyrophosphatase (n-terminal core)"/>
    <property type="match status" value="1"/>
</dbReference>
<dbReference type="Pfam" id="PF24898">
    <property type="entry name" value="GGDEF_GdpP"/>
    <property type="match status" value="1"/>
</dbReference>
<feature type="domain" description="Cyclic-di-AMP phosphodiesterase GdpP-like PAS" evidence="11">
    <location>
        <begin position="73"/>
        <end position="150"/>
    </location>
</feature>
<gene>
    <name evidence="12" type="ORF">B9W14_24420</name>
</gene>
<accession>A0A2U8DXT5</accession>
<protein>
    <recommendedName>
        <fullName evidence="6">Cyclic-di-AMP phosphodiesterase</fullName>
        <ecNumber evidence="6">3.1.4.-</ecNumber>
    </recommendedName>
</protein>
<dbReference type="InterPro" id="IPR049553">
    <property type="entry name" value="GdpP-like_PAS"/>
</dbReference>
<organism evidence="12 13">
    <name type="scientific">Clostridium drakei</name>
    <dbReference type="NCBI Taxonomy" id="332101"/>
    <lineage>
        <taxon>Bacteria</taxon>
        <taxon>Bacillati</taxon>
        <taxon>Bacillota</taxon>
        <taxon>Clostridia</taxon>
        <taxon>Eubacteriales</taxon>
        <taxon>Clostridiaceae</taxon>
        <taxon>Clostridium</taxon>
    </lineage>
</organism>
<dbReference type="PIRSF" id="PIRSF026583">
    <property type="entry name" value="YybT"/>
    <property type="match status" value="1"/>
</dbReference>
<dbReference type="PANTHER" id="PTHR47618:SF2">
    <property type="entry name" value="CYCLIC-DI-AMP PHOSPHODIESTERASE GDPP"/>
    <property type="match status" value="1"/>
</dbReference>
<reference evidence="13" key="1">
    <citation type="submission" date="2017-04" db="EMBL/GenBank/DDBJ databases">
        <authorList>
            <person name="Song Y."/>
            <person name="Cho B.-K."/>
        </authorList>
    </citation>
    <scope>NUCLEOTIDE SEQUENCE [LARGE SCALE GENOMIC DNA]</scope>
    <source>
        <strain evidence="13">SL1</strain>
    </source>
</reference>
<keyword evidence="7" id="KW-0479">Metal-binding</keyword>
<keyword evidence="5 6" id="KW-0472">Membrane</keyword>
<comment type="similarity">
    <text evidence="6">Belongs to the GdpP/PdeA phosphodiesterase family.</text>
</comment>
<name>A0A2U8DXT5_9CLOT</name>
<dbReference type="EMBL" id="CP020953">
    <property type="protein sequence ID" value="AWI07469.1"/>
    <property type="molecule type" value="Genomic_DNA"/>
</dbReference>
<feature type="domain" description="DDH" evidence="9">
    <location>
        <begin position="350"/>
        <end position="504"/>
    </location>
</feature>
<feature type="binding site" evidence="7">
    <location>
        <position position="428"/>
    </location>
    <ligand>
        <name>Mn(2+)</name>
        <dbReference type="ChEBI" id="CHEBI:29035"/>
        <label>2</label>
    </ligand>
</feature>
<comment type="catalytic activity">
    <reaction evidence="6">
        <text>3',3'-c-di-AMP + H2O = 5'-O-phosphonoadenylyl-(3'-&gt;5')-adenosine + H(+)</text>
        <dbReference type="Rhea" id="RHEA:54420"/>
        <dbReference type="ChEBI" id="CHEBI:15377"/>
        <dbReference type="ChEBI" id="CHEBI:15378"/>
        <dbReference type="ChEBI" id="CHEBI:71500"/>
        <dbReference type="ChEBI" id="CHEBI:138171"/>
    </reaction>
</comment>
<dbReference type="InterPro" id="IPR001667">
    <property type="entry name" value="DDH_dom"/>
</dbReference>
<proteinExistence type="inferred from homology"/>
<keyword evidence="7" id="KW-0464">Manganese</keyword>
<evidence type="ECO:0000256" key="1">
    <source>
        <dbReference type="ARBA" id="ARBA00004651"/>
    </source>
</evidence>
<feature type="binding site" evidence="7">
    <location>
        <position position="361"/>
    </location>
    <ligand>
        <name>Mn(2+)</name>
        <dbReference type="ChEBI" id="CHEBI:29035"/>
        <label>2</label>
    </ligand>
</feature>
<dbReference type="GO" id="GO:0016787">
    <property type="term" value="F:hydrolase activity"/>
    <property type="evidence" value="ECO:0007669"/>
    <property type="project" value="UniProtKB-UniRule"/>
</dbReference>
<dbReference type="EC" id="3.1.4.-" evidence="6"/>
<feature type="transmembrane region" description="Helical" evidence="8">
    <location>
        <begin position="15"/>
        <end position="48"/>
    </location>
</feature>
<feature type="binding site" evidence="7">
    <location>
        <position position="452"/>
    </location>
    <ligand>
        <name>Mn(2+)</name>
        <dbReference type="ChEBI" id="CHEBI:29035"/>
        <label>2</label>
    </ligand>
</feature>
<dbReference type="AlphaFoldDB" id="A0A2U8DXT5"/>
<dbReference type="Gene3D" id="3.10.310.30">
    <property type="match status" value="1"/>
</dbReference>
<dbReference type="Pfam" id="PF02272">
    <property type="entry name" value="DHHA1"/>
    <property type="match status" value="1"/>
</dbReference>
<evidence type="ECO:0000256" key="2">
    <source>
        <dbReference type="ARBA" id="ARBA00022475"/>
    </source>
</evidence>
<keyword evidence="4 8" id="KW-1133">Transmembrane helix</keyword>
<feature type="binding site" evidence="7">
    <location>
        <position position="359"/>
    </location>
    <ligand>
        <name>Mn(2+)</name>
        <dbReference type="ChEBI" id="CHEBI:29035"/>
        <label>1</label>
    </ligand>
</feature>
<evidence type="ECO:0000256" key="5">
    <source>
        <dbReference type="ARBA" id="ARBA00023136"/>
    </source>
</evidence>
<evidence type="ECO:0000256" key="6">
    <source>
        <dbReference type="PIRNR" id="PIRNR026583"/>
    </source>
</evidence>
<dbReference type="InterPro" id="IPR003156">
    <property type="entry name" value="DHHA1_dom"/>
</dbReference>
<evidence type="ECO:0000256" key="8">
    <source>
        <dbReference type="SAM" id="Phobius"/>
    </source>
</evidence>
<dbReference type="Pfam" id="PF21370">
    <property type="entry name" value="PAS_GdpP"/>
    <property type="match status" value="1"/>
</dbReference>
<evidence type="ECO:0000313" key="13">
    <source>
        <dbReference type="Proteomes" id="UP000244910"/>
    </source>
</evidence>
<evidence type="ECO:0000256" key="7">
    <source>
        <dbReference type="PIRSR" id="PIRSR026583-50"/>
    </source>
</evidence>
<evidence type="ECO:0000256" key="4">
    <source>
        <dbReference type="ARBA" id="ARBA00022989"/>
    </source>
</evidence>
<keyword evidence="6" id="KW-0378">Hydrolase</keyword>
<sequence length="661" mass="74964">MDKKYNYFINGNKVYMIIIAILISVIIVYGHFYIGVVSIGFYMILVLYNMKNTKVRQTEWKKFIENFSSQLDNATRNTLVKMPFPLIMIDKKGEILWYNQKYSYIIKNEDILGKSINGVIKEINLRQILDGKKNIIKNVKLKEKYYDIYSNVVDISDNLEDRIILLYLYDVTQMLKIVKNLELNKYTIMLMEVDNFDDVIKTIEEGQRPLIVAEIERTVNCYAQILNAMIRKYDDNKYVLCVQDNYVEKEMEKKFEILDNIREINMGNKLAVTLSIGVGRGGETPLQNENFAASAKELALGRGGDQAVVKSGEKLSFYGGKTKEVEKRTKVRARVIAHALVELINASSDVFIMGHINPDIDCLGAAVGIYSTIKFLKKDCHIVLEETNSSINLILEKIKNEKEYENIFIDSKECIANMKYNSLLILVDVHSRGYVQDIKVVDAFEKIVIIDHHRKSTDFVEGALLSYIEPYASSTSELVTEMLQYMVEKPKIKIIEAEALLAGIYVDTKNFSFKTGVRTFEAASFLRRLGADTVDVKKFFADDLDTYLKRAEIIKSAEIFNNIAIAVCPNEIEDIVLAAQAADELLNITGIKASFVFVKIKDNVCISGRSLGEVNVQVILESLGGGGHMTMAGVKIKQVTLDEALKKLKDAIGKYIMEGEE</sequence>
<evidence type="ECO:0000259" key="11">
    <source>
        <dbReference type="Pfam" id="PF21370"/>
    </source>
</evidence>
<comment type="subcellular location">
    <subcellularLocation>
        <location evidence="1">Cell membrane</location>
        <topology evidence="1">Multi-pass membrane protein</topology>
    </subcellularLocation>
</comment>